<dbReference type="RefSeq" id="XP_001712889.1">
    <property type="nucleotide sequence ID" value="XM_001712837.1"/>
</dbReference>
<organism evidence="1 2">
    <name type="scientific">Bigelowiella natans</name>
    <name type="common">Pedinomonas minutissima</name>
    <name type="synonym">Chlorarachnion sp. (strain CCMP621)</name>
    <dbReference type="NCBI Taxonomy" id="227086"/>
    <lineage>
        <taxon>Eukaryota</taxon>
        <taxon>Sar</taxon>
        <taxon>Rhizaria</taxon>
        <taxon>Cercozoa</taxon>
        <taxon>Chlorarachniophyceae</taxon>
        <taxon>Bigelowiella</taxon>
    </lineage>
</organism>
<dbReference type="AlphaFoldDB" id="Q3LW89"/>
<geneLocation type="nucleomorph" evidence="1"/>
<dbReference type="EMBL" id="DQ158857">
    <property type="protein sequence ID" value="ABA27277.1"/>
    <property type="molecule type" value="Genomic_DNA"/>
</dbReference>
<dbReference type="Proteomes" id="UP000243425">
    <property type="component" value="Nucleomorph 2"/>
</dbReference>
<sequence>MLKTFPVKNIYLITKHKRTLSVKYTRKKLIHNELPMSNNQKNFISNTDFSNKISDICENYISISINKPVINVFQYMLNFTNLVYWNSFIYQIGISKDNSNALIHSNFSFRNLPSLECVIPIKVIHKKDNQYFEFQNSSNFGMPICGRVFFKNDKVNHGTKLSIYLKYPLPLALKKINVISLFIDKRRIFFVNHARNNHV</sequence>
<dbReference type="GeneID" id="5788529"/>
<evidence type="ECO:0000313" key="1">
    <source>
        <dbReference type="EMBL" id="ABA27277.1"/>
    </source>
</evidence>
<protein>
    <submittedName>
        <fullName evidence="1">Uncharacterized protein</fullName>
    </submittedName>
</protein>
<keyword evidence="1" id="KW-0542">Nucleomorph</keyword>
<reference evidence="1 2" key="1">
    <citation type="journal article" date="2006" name="Proc. Natl. Acad. Sci. U.S.A.">
        <title>Complete nucleotide sequence of the chlorarachniophyte nucleomorph: nature's smallest nucleus.</title>
        <authorList>
            <person name="Gilson P.R."/>
            <person name="Su V."/>
            <person name="Slamovits C.H."/>
            <person name="Reith M.E."/>
            <person name="Keeling P.J."/>
            <person name="McFadden G.I."/>
        </authorList>
    </citation>
    <scope>NUCLEOTIDE SEQUENCE [LARGE SCALE GENOMIC DNA]</scope>
    <source>
        <strain evidence="2">CCMP621</strain>
    </source>
</reference>
<accession>Q3LW89</accession>
<evidence type="ECO:0000313" key="2">
    <source>
        <dbReference type="Proteomes" id="UP000243425"/>
    </source>
</evidence>
<proteinExistence type="predicted"/>
<name>Q3LW89_BIGNA</name>